<comment type="caution">
    <text evidence="3">The sequence shown here is derived from an EMBL/GenBank/DDBJ whole genome shotgun (WGS) entry which is preliminary data.</text>
</comment>
<dbReference type="AlphaFoldDB" id="I8TAQ4"/>
<protein>
    <submittedName>
        <fullName evidence="3">Lytic transglycosylase, catalytic</fullName>
    </submittedName>
</protein>
<dbReference type="STRING" id="1172194.WQQ_09670"/>
<dbReference type="Proteomes" id="UP000003704">
    <property type="component" value="Unassembled WGS sequence"/>
</dbReference>
<evidence type="ECO:0000313" key="4">
    <source>
        <dbReference type="Proteomes" id="UP000003704"/>
    </source>
</evidence>
<dbReference type="GO" id="GO:0000270">
    <property type="term" value="P:peptidoglycan metabolic process"/>
    <property type="evidence" value="ECO:0007669"/>
    <property type="project" value="InterPro"/>
</dbReference>
<dbReference type="PANTHER" id="PTHR37423:SF2">
    <property type="entry name" value="MEMBRANE-BOUND LYTIC MUREIN TRANSGLYCOSYLASE C"/>
    <property type="match status" value="1"/>
</dbReference>
<dbReference type="PROSITE" id="PS00922">
    <property type="entry name" value="TRANSGLYCOSYLASE"/>
    <property type="match status" value="1"/>
</dbReference>
<keyword evidence="4" id="KW-1185">Reference proteome</keyword>
<evidence type="ECO:0000313" key="3">
    <source>
        <dbReference type="EMBL" id="EIT70830.1"/>
    </source>
</evidence>
<comment type="similarity">
    <text evidence="1">Belongs to the transglycosylase Slt family.</text>
</comment>
<accession>I8TAQ4</accession>
<dbReference type="Pfam" id="PF01464">
    <property type="entry name" value="SLT"/>
    <property type="match status" value="1"/>
</dbReference>
<sequence>MELSVDTSGRRLVACTSMLLLIAALLCVPTVRGLGGELLKTARSLFESGRAAPAAAPVVRRGLPRSFAGDIQRLLPQYRDHFHAAATRSGVDWRLLAAIGYQESHWNPQAVSYTGVRGLMMLTQDTAAILDVSDREDAEQSIHGGARWFAQLRRRLPRQIVEPDRTAMALAAYNQGLGHLLDARQLAAQRGGDANRWSDVRSALPLLAQPEWAAKTRYGQARGDEAVDFVDRVLRYHEALRAIDGAAGAKPQVVASR</sequence>
<organism evidence="3 4">
    <name type="scientific">Hydrocarboniphaga effusa AP103</name>
    <dbReference type="NCBI Taxonomy" id="1172194"/>
    <lineage>
        <taxon>Bacteria</taxon>
        <taxon>Pseudomonadati</taxon>
        <taxon>Pseudomonadota</taxon>
        <taxon>Gammaproteobacteria</taxon>
        <taxon>Nevskiales</taxon>
        <taxon>Nevskiaceae</taxon>
        <taxon>Hydrocarboniphaga</taxon>
    </lineage>
</organism>
<evidence type="ECO:0000259" key="2">
    <source>
        <dbReference type="Pfam" id="PF01464"/>
    </source>
</evidence>
<name>I8TAQ4_9GAMM</name>
<dbReference type="PATRIC" id="fig|1172194.4.peg.927"/>
<feature type="domain" description="Transglycosylase SLT" evidence="2">
    <location>
        <begin position="82"/>
        <end position="190"/>
    </location>
</feature>
<dbReference type="InterPro" id="IPR008258">
    <property type="entry name" value="Transglycosylase_SLT_dom_1"/>
</dbReference>
<dbReference type="PANTHER" id="PTHR37423">
    <property type="entry name" value="SOLUBLE LYTIC MUREIN TRANSGLYCOSYLASE-RELATED"/>
    <property type="match status" value="1"/>
</dbReference>
<gene>
    <name evidence="3" type="ORF">WQQ_09670</name>
</gene>
<evidence type="ECO:0000256" key="1">
    <source>
        <dbReference type="ARBA" id="ARBA00007734"/>
    </source>
</evidence>
<dbReference type="EMBL" id="AKGD01000001">
    <property type="protein sequence ID" value="EIT70830.1"/>
    <property type="molecule type" value="Genomic_DNA"/>
</dbReference>
<dbReference type="InterPro" id="IPR023346">
    <property type="entry name" value="Lysozyme-like_dom_sf"/>
</dbReference>
<dbReference type="InterPro" id="IPR000189">
    <property type="entry name" value="Transglyc_AS"/>
</dbReference>
<proteinExistence type="inferred from homology"/>
<dbReference type="GO" id="GO:0016020">
    <property type="term" value="C:membrane"/>
    <property type="evidence" value="ECO:0007669"/>
    <property type="project" value="InterPro"/>
</dbReference>
<dbReference type="Gene3D" id="1.10.530.10">
    <property type="match status" value="1"/>
</dbReference>
<dbReference type="SUPFAM" id="SSF53955">
    <property type="entry name" value="Lysozyme-like"/>
    <property type="match status" value="1"/>
</dbReference>
<dbReference type="GO" id="GO:0008933">
    <property type="term" value="F:peptidoglycan lytic transglycosylase activity"/>
    <property type="evidence" value="ECO:0007669"/>
    <property type="project" value="InterPro"/>
</dbReference>
<dbReference type="CDD" id="cd13403">
    <property type="entry name" value="MLTF-like"/>
    <property type="match status" value="1"/>
</dbReference>
<reference evidence="3 4" key="1">
    <citation type="journal article" date="2012" name="J. Bacteriol.">
        <title>Genome Sequence of n-Alkane-Degrading Hydrocarboniphaga effusa Strain AP103T (ATCC BAA-332T).</title>
        <authorList>
            <person name="Chang H.K."/>
            <person name="Zylstra G.J."/>
            <person name="Chae J.C."/>
        </authorList>
    </citation>
    <scope>NUCLEOTIDE SEQUENCE [LARGE SCALE GENOMIC DNA]</scope>
    <source>
        <strain evidence="3 4">AP103</strain>
    </source>
</reference>